<evidence type="ECO:0000313" key="2">
    <source>
        <dbReference type="EMBL" id="KKN59322.1"/>
    </source>
</evidence>
<feature type="compositionally biased region" description="Basic and acidic residues" evidence="1">
    <location>
        <begin position="25"/>
        <end position="54"/>
    </location>
</feature>
<accession>A0A0F9SAP6</accession>
<comment type="caution">
    <text evidence="2">The sequence shown here is derived from an EMBL/GenBank/DDBJ whole genome shotgun (WGS) entry which is preliminary data.</text>
</comment>
<evidence type="ECO:0000256" key="1">
    <source>
        <dbReference type="SAM" id="MobiDB-lite"/>
    </source>
</evidence>
<gene>
    <name evidence="2" type="ORF">LCGC14_0543050</name>
</gene>
<protein>
    <submittedName>
        <fullName evidence="2">Uncharacterized protein</fullName>
    </submittedName>
</protein>
<proteinExistence type="predicted"/>
<sequence length="73" mass="8293">MNFLKSIAISSTLLFFVGMASAEEGLDRSKRFHENAREKQTRLSEEEHSGHQKQEAVQAKQDQRQDGSDQADN</sequence>
<organism evidence="2">
    <name type="scientific">marine sediment metagenome</name>
    <dbReference type="NCBI Taxonomy" id="412755"/>
    <lineage>
        <taxon>unclassified sequences</taxon>
        <taxon>metagenomes</taxon>
        <taxon>ecological metagenomes</taxon>
    </lineage>
</organism>
<feature type="region of interest" description="Disordered" evidence="1">
    <location>
        <begin position="25"/>
        <end position="73"/>
    </location>
</feature>
<dbReference type="AlphaFoldDB" id="A0A0F9SAP6"/>
<reference evidence="2" key="1">
    <citation type="journal article" date="2015" name="Nature">
        <title>Complex archaea that bridge the gap between prokaryotes and eukaryotes.</title>
        <authorList>
            <person name="Spang A."/>
            <person name="Saw J.H."/>
            <person name="Jorgensen S.L."/>
            <person name="Zaremba-Niedzwiedzka K."/>
            <person name="Martijn J."/>
            <person name="Lind A.E."/>
            <person name="van Eijk R."/>
            <person name="Schleper C."/>
            <person name="Guy L."/>
            <person name="Ettema T.J."/>
        </authorList>
    </citation>
    <scope>NUCLEOTIDE SEQUENCE</scope>
</reference>
<name>A0A0F9SAP6_9ZZZZ</name>
<dbReference type="EMBL" id="LAZR01000730">
    <property type="protein sequence ID" value="KKN59322.1"/>
    <property type="molecule type" value="Genomic_DNA"/>
</dbReference>